<evidence type="ECO:0000256" key="7">
    <source>
        <dbReference type="ARBA" id="ARBA00023306"/>
    </source>
</evidence>
<evidence type="ECO:0000256" key="4">
    <source>
        <dbReference type="ARBA" id="ARBA00022618"/>
    </source>
</evidence>
<dbReference type="Pfam" id="PF08234">
    <property type="entry name" value="Spindle_Spc25"/>
    <property type="match status" value="1"/>
</dbReference>
<protein>
    <recommendedName>
        <fullName evidence="9">Kinetochore protein SPC25</fullName>
    </recommendedName>
</protein>
<dbReference type="GO" id="GO:0007059">
    <property type="term" value="P:chromosome segregation"/>
    <property type="evidence" value="ECO:0007669"/>
    <property type="project" value="InterPro"/>
</dbReference>
<evidence type="ECO:0000256" key="5">
    <source>
        <dbReference type="ARBA" id="ARBA00022776"/>
    </source>
</evidence>
<accession>A0A0E0JU90</accession>
<name>A0A0E0JU90_ORYPU</name>
<reference evidence="11" key="1">
    <citation type="submission" date="2015-04" db="UniProtKB">
        <authorList>
            <consortium name="EnsemblPlants"/>
        </authorList>
    </citation>
    <scope>IDENTIFICATION</scope>
</reference>
<dbReference type="GO" id="GO:0031262">
    <property type="term" value="C:Ndc80 complex"/>
    <property type="evidence" value="ECO:0007669"/>
    <property type="project" value="InterPro"/>
</dbReference>
<organism evidence="11">
    <name type="scientific">Oryza punctata</name>
    <name type="common">Red rice</name>
    <dbReference type="NCBI Taxonomy" id="4537"/>
    <lineage>
        <taxon>Eukaryota</taxon>
        <taxon>Viridiplantae</taxon>
        <taxon>Streptophyta</taxon>
        <taxon>Embryophyta</taxon>
        <taxon>Tracheophyta</taxon>
        <taxon>Spermatophyta</taxon>
        <taxon>Magnoliopsida</taxon>
        <taxon>Liliopsida</taxon>
        <taxon>Poales</taxon>
        <taxon>Poaceae</taxon>
        <taxon>BOP clade</taxon>
        <taxon>Oryzoideae</taxon>
        <taxon>Oryzeae</taxon>
        <taxon>Oryzinae</taxon>
        <taxon>Oryza</taxon>
    </lineage>
</organism>
<evidence type="ECO:0000256" key="8">
    <source>
        <dbReference type="ARBA" id="ARBA00023328"/>
    </source>
</evidence>
<evidence type="ECO:0000256" key="3">
    <source>
        <dbReference type="ARBA" id="ARBA00022454"/>
    </source>
</evidence>
<evidence type="ECO:0000256" key="6">
    <source>
        <dbReference type="ARBA" id="ARBA00023054"/>
    </source>
</evidence>
<comment type="subunit">
    <text evidence="9">Component of the NDC80 complex.</text>
</comment>
<dbReference type="Gramene" id="OPUNC01G44480.2">
    <property type="protein sequence ID" value="OPUNC01G44480.2"/>
    <property type="gene ID" value="OPUNC01G44480"/>
</dbReference>
<evidence type="ECO:0000256" key="9">
    <source>
        <dbReference type="RuleBase" id="RU367150"/>
    </source>
</evidence>
<proteinExistence type="inferred from homology"/>
<keyword evidence="12" id="KW-1185">Reference proteome</keyword>
<dbReference type="PANTHER" id="PTHR14281:SF0">
    <property type="entry name" value="KINETOCHORE PROTEIN SPC25"/>
    <property type="match status" value="1"/>
</dbReference>
<dbReference type="EnsemblPlants" id="OPUNC01G44480.2">
    <property type="protein sequence ID" value="OPUNC01G44480.2"/>
    <property type="gene ID" value="OPUNC01G44480"/>
</dbReference>
<keyword evidence="3 9" id="KW-0158">Chromosome</keyword>
<keyword evidence="5 9" id="KW-0498">Mitosis</keyword>
<dbReference type="GO" id="GO:0005634">
    <property type="term" value="C:nucleus"/>
    <property type="evidence" value="ECO:0007669"/>
    <property type="project" value="UniProtKB-SubCell"/>
</dbReference>
<dbReference type="Proteomes" id="UP000026962">
    <property type="component" value="Chromosome 1"/>
</dbReference>
<evidence type="ECO:0000256" key="2">
    <source>
        <dbReference type="ARBA" id="ARBA00006379"/>
    </source>
</evidence>
<dbReference type="PANTHER" id="PTHR14281">
    <property type="entry name" value="KINETOCHORE PROTEIN SPC25-RELATED"/>
    <property type="match status" value="1"/>
</dbReference>
<keyword evidence="9" id="KW-0995">Kinetochore</keyword>
<dbReference type="InterPro" id="IPR045143">
    <property type="entry name" value="Spc25"/>
</dbReference>
<reference evidence="11" key="2">
    <citation type="submission" date="2018-05" db="EMBL/GenBank/DDBJ databases">
        <title>OpunRS2 (Oryza punctata Reference Sequence Version 2).</title>
        <authorList>
            <person name="Zhang J."/>
            <person name="Kudrna D."/>
            <person name="Lee S."/>
            <person name="Talag J."/>
            <person name="Welchert J."/>
            <person name="Wing R.A."/>
        </authorList>
    </citation>
    <scope>NUCLEOTIDE SEQUENCE [LARGE SCALE GENOMIC DNA]</scope>
</reference>
<evidence type="ECO:0000256" key="1">
    <source>
        <dbReference type="ARBA" id="ARBA00004584"/>
    </source>
</evidence>
<comment type="function">
    <text evidence="9">Acts as a component of the essential kinetochore-associated NDC80 complex, which is required for chromosome segregation and spindle checkpoint activity.</text>
</comment>
<keyword evidence="8 9" id="KW-0137">Centromere</keyword>
<keyword evidence="9" id="KW-0539">Nucleus</keyword>
<evidence type="ECO:0000313" key="11">
    <source>
        <dbReference type="EnsemblPlants" id="OPUNC01G44480.2"/>
    </source>
</evidence>
<comment type="similarity">
    <text evidence="2 9">Belongs to the SPC25 family.</text>
</comment>
<evidence type="ECO:0000313" key="12">
    <source>
        <dbReference type="Proteomes" id="UP000026962"/>
    </source>
</evidence>
<dbReference type="InterPro" id="IPR013255">
    <property type="entry name" value="Spc25_C"/>
</dbReference>
<keyword evidence="4 9" id="KW-0132">Cell division</keyword>
<feature type="domain" description="Chromosome segregation protein Spc25 C-terminal" evidence="10">
    <location>
        <begin position="144"/>
        <end position="180"/>
    </location>
</feature>
<keyword evidence="7 9" id="KW-0131">Cell cycle</keyword>
<dbReference type="AlphaFoldDB" id="A0A0E0JU90"/>
<dbReference type="GO" id="GO:0051301">
    <property type="term" value="P:cell division"/>
    <property type="evidence" value="ECO:0007669"/>
    <property type="project" value="UniProtKB-UniRule"/>
</dbReference>
<evidence type="ECO:0000259" key="10">
    <source>
        <dbReference type="Pfam" id="PF08234"/>
    </source>
</evidence>
<keyword evidence="6" id="KW-0175">Coiled coil</keyword>
<comment type="subcellular location">
    <subcellularLocation>
        <location evidence="1">Chromosome</location>
        <location evidence="1">Centromere</location>
    </subcellularLocation>
    <subcellularLocation>
        <location evidence="9">Nucleus</location>
    </subcellularLocation>
    <subcellularLocation>
        <location evidence="9">Chromosome</location>
        <location evidence="9">Centromere</location>
        <location evidence="9">Kinetochore</location>
    </subcellularLocation>
</comment>
<dbReference type="Gene3D" id="3.30.457.50">
    <property type="entry name" value="Chromosome segregation protein Spc25"/>
    <property type="match status" value="1"/>
</dbReference>
<sequence length="188" mass="20690">MGKQWKSEEGNGGGGGAIEIRDGGALYGVRAGDRRLPPRAFGAARSLADHTTPYQYTAVVLDLKDKAYELTGESISNTTATNEHLRSLEGSEGQERRICKFVISNQLEAIEALEAKSDATGKKNLEEAIMWYKRFLGFQVVGGEVLHCAPFLKDSEELVKDLNCSNDMFKFVRIMREKFQAAAINGTP</sequence>